<feature type="domain" description="ABC transmembrane type-2" evidence="7">
    <location>
        <begin position="48"/>
        <end position="285"/>
    </location>
</feature>
<dbReference type="InterPro" id="IPR013525">
    <property type="entry name" value="ABC2_TM"/>
</dbReference>
<name>A0A917ZHX3_9ACTN</name>
<reference evidence="8" key="2">
    <citation type="submission" date="2020-09" db="EMBL/GenBank/DDBJ databases">
        <authorList>
            <person name="Sun Q."/>
            <person name="Zhou Y."/>
        </authorList>
    </citation>
    <scope>NUCLEOTIDE SEQUENCE</scope>
    <source>
        <strain evidence="8">CGMCC 4.7368</strain>
    </source>
</reference>
<gene>
    <name evidence="8" type="ORF">GCM10012289_77210</name>
</gene>
<dbReference type="PANTHER" id="PTHR43229:SF2">
    <property type="entry name" value="NODULATION PROTEIN J"/>
    <property type="match status" value="1"/>
</dbReference>
<keyword evidence="3 6" id="KW-1133">Transmembrane helix</keyword>
<evidence type="ECO:0000256" key="5">
    <source>
        <dbReference type="ARBA" id="ARBA00023251"/>
    </source>
</evidence>
<dbReference type="Proteomes" id="UP000646523">
    <property type="component" value="Unassembled WGS sequence"/>
</dbReference>
<evidence type="ECO:0000313" key="9">
    <source>
        <dbReference type="Proteomes" id="UP000646523"/>
    </source>
</evidence>
<dbReference type="InterPro" id="IPR000412">
    <property type="entry name" value="ABC_2_transport"/>
</dbReference>
<comment type="caution">
    <text evidence="8">The sequence shown here is derived from an EMBL/GenBank/DDBJ whole genome shotgun (WGS) entry which is preliminary data.</text>
</comment>
<evidence type="ECO:0000256" key="1">
    <source>
        <dbReference type="ARBA" id="ARBA00004141"/>
    </source>
</evidence>
<evidence type="ECO:0000256" key="6">
    <source>
        <dbReference type="RuleBase" id="RU361157"/>
    </source>
</evidence>
<organism evidence="8 9">
    <name type="scientific">Nonomuraea cavernae</name>
    <dbReference type="NCBI Taxonomy" id="2045107"/>
    <lineage>
        <taxon>Bacteria</taxon>
        <taxon>Bacillati</taxon>
        <taxon>Actinomycetota</taxon>
        <taxon>Actinomycetes</taxon>
        <taxon>Streptosporangiales</taxon>
        <taxon>Streptosporangiaceae</taxon>
        <taxon>Nonomuraea</taxon>
    </lineage>
</organism>
<keyword evidence="9" id="KW-1185">Reference proteome</keyword>
<dbReference type="Pfam" id="PF01061">
    <property type="entry name" value="ABC2_membrane"/>
    <property type="match status" value="1"/>
</dbReference>
<evidence type="ECO:0000259" key="7">
    <source>
        <dbReference type="PROSITE" id="PS51012"/>
    </source>
</evidence>
<dbReference type="PROSITE" id="PS51012">
    <property type="entry name" value="ABC_TM2"/>
    <property type="match status" value="1"/>
</dbReference>
<dbReference type="PANTHER" id="PTHR43229">
    <property type="entry name" value="NODULATION PROTEIN J"/>
    <property type="match status" value="1"/>
</dbReference>
<dbReference type="GO" id="GO:0140359">
    <property type="term" value="F:ABC-type transporter activity"/>
    <property type="evidence" value="ECO:0007669"/>
    <property type="project" value="InterPro"/>
</dbReference>
<accession>A0A917ZHX3</accession>
<keyword evidence="5" id="KW-0046">Antibiotic resistance</keyword>
<evidence type="ECO:0000256" key="4">
    <source>
        <dbReference type="ARBA" id="ARBA00023136"/>
    </source>
</evidence>
<dbReference type="RefSeq" id="WP_189129208.1">
    <property type="nucleotide sequence ID" value="NZ_BMNH01000054.1"/>
</dbReference>
<evidence type="ECO:0000313" key="8">
    <source>
        <dbReference type="EMBL" id="GGO83538.1"/>
    </source>
</evidence>
<keyword evidence="4 6" id="KW-0472">Membrane</keyword>
<feature type="transmembrane region" description="Helical" evidence="6">
    <location>
        <begin position="135"/>
        <end position="154"/>
    </location>
</feature>
<reference evidence="8" key="1">
    <citation type="journal article" date="2014" name="Int. J. Syst. Evol. Microbiol.">
        <title>Complete genome sequence of Corynebacterium casei LMG S-19264T (=DSM 44701T), isolated from a smear-ripened cheese.</title>
        <authorList>
            <consortium name="US DOE Joint Genome Institute (JGI-PGF)"/>
            <person name="Walter F."/>
            <person name="Albersmeier A."/>
            <person name="Kalinowski J."/>
            <person name="Ruckert C."/>
        </authorList>
    </citation>
    <scope>NUCLEOTIDE SEQUENCE</scope>
    <source>
        <strain evidence="8">CGMCC 4.7368</strain>
    </source>
</reference>
<sequence length="289" mass="30141">MTVTDPGTAPTSLTATDLGTAPTGLGLALRDCAVMTRRGLLRMGRVPDELAYNLAQPIIFVLLFSYVFGGAIPLPGGGPFKEYVVVGVFAQTLAFMGVGTGTGLAMDMSRGVIDRFRALPMANVAVLIGRANAELVRAVLVTGVLALVGLLVGWRTHTGVLSTAAGLGVLLLFAYAMTWVGIAIGLSVRSPEVASTAGLLWVLPLGFVSNGFVPIASMPEWLQVVAAWNPVTAVVAAARSLFGNPLGMAAPDRLPLEHPVVAALIWSLALIAIFIPLSLLAFRRSARRG</sequence>
<dbReference type="InterPro" id="IPR047817">
    <property type="entry name" value="ABC2_TM_bact-type"/>
</dbReference>
<dbReference type="AlphaFoldDB" id="A0A917ZHX3"/>
<keyword evidence="6" id="KW-0813">Transport</keyword>
<comment type="similarity">
    <text evidence="6">Belongs to the ABC-2 integral membrane protein family.</text>
</comment>
<feature type="transmembrane region" description="Helical" evidence="6">
    <location>
        <begin position="84"/>
        <end position="106"/>
    </location>
</feature>
<dbReference type="InterPro" id="IPR051784">
    <property type="entry name" value="Nod_factor_ABC_transporter"/>
</dbReference>
<dbReference type="PIRSF" id="PIRSF006648">
    <property type="entry name" value="DrrB"/>
    <property type="match status" value="1"/>
</dbReference>
<evidence type="ECO:0000256" key="2">
    <source>
        <dbReference type="ARBA" id="ARBA00022692"/>
    </source>
</evidence>
<dbReference type="EMBL" id="BMNH01000054">
    <property type="protein sequence ID" value="GGO83538.1"/>
    <property type="molecule type" value="Genomic_DNA"/>
</dbReference>
<dbReference type="GO" id="GO:0043190">
    <property type="term" value="C:ATP-binding cassette (ABC) transporter complex"/>
    <property type="evidence" value="ECO:0007669"/>
    <property type="project" value="InterPro"/>
</dbReference>
<feature type="transmembrane region" description="Helical" evidence="6">
    <location>
        <begin position="198"/>
        <end position="216"/>
    </location>
</feature>
<feature type="transmembrane region" description="Helical" evidence="6">
    <location>
        <begin position="260"/>
        <end position="282"/>
    </location>
</feature>
<comment type="subcellular location">
    <subcellularLocation>
        <location evidence="6">Cell membrane</location>
        <topology evidence="6">Multi-pass membrane protein</topology>
    </subcellularLocation>
    <subcellularLocation>
        <location evidence="1">Membrane</location>
        <topology evidence="1">Multi-pass membrane protein</topology>
    </subcellularLocation>
</comment>
<evidence type="ECO:0000256" key="3">
    <source>
        <dbReference type="ARBA" id="ARBA00022989"/>
    </source>
</evidence>
<protein>
    <recommendedName>
        <fullName evidence="6">Transport permease protein</fullName>
    </recommendedName>
</protein>
<feature type="transmembrane region" description="Helical" evidence="6">
    <location>
        <begin position="160"/>
        <end position="186"/>
    </location>
</feature>
<proteinExistence type="inferred from homology"/>
<feature type="transmembrane region" description="Helical" evidence="6">
    <location>
        <begin position="50"/>
        <end position="72"/>
    </location>
</feature>
<dbReference type="GO" id="GO:0046677">
    <property type="term" value="P:response to antibiotic"/>
    <property type="evidence" value="ECO:0007669"/>
    <property type="project" value="UniProtKB-KW"/>
</dbReference>
<keyword evidence="6" id="KW-1003">Cell membrane</keyword>
<keyword evidence="2 6" id="KW-0812">Transmembrane</keyword>